<keyword evidence="6" id="KW-1185">Reference proteome</keyword>
<feature type="transmembrane region" description="Helical" evidence="3">
    <location>
        <begin position="86"/>
        <end position="104"/>
    </location>
</feature>
<dbReference type="EMBL" id="QFXE01000001">
    <property type="protein sequence ID" value="RDH88442.1"/>
    <property type="molecule type" value="Genomic_DNA"/>
</dbReference>
<keyword evidence="3" id="KW-0472">Membrane</keyword>
<feature type="modified residue" description="4-aspartylphosphate" evidence="2">
    <location>
        <position position="322"/>
    </location>
</feature>
<dbReference type="InterPro" id="IPR001789">
    <property type="entry name" value="Sig_transdc_resp-reg_receiver"/>
</dbReference>
<comment type="caution">
    <text evidence="5">The sequence shown here is derived from an EMBL/GenBank/DDBJ whole genome shotgun (WGS) entry which is preliminary data.</text>
</comment>
<evidence type="ECO:0000256" key="1">
    <source>
        <dbReference type="ARBA" id="ARBA00022553"/>
    </source>
</evidence>
<comment type="caution">
    <text evidence="2">Lacks conserved residue(s) required for the propagation of feature annotation.</text>
</comment>
<feature type="domain" description="Response regulatory" evidence="4">
    <location>
        <begin position="416"/>
        <end position="506"/>
    </location>
</feature>
<accession>A0A370DVH0</accession>
<dbReference type="SMART" id="SM00448">
    <property type="entry name" value="REC"/>
    <property type="match status" value="1"/>
</dbReference>
<evidence type="ECO:0000256" key="2">
    <source>
        <dbReference type="PROSITE-ProRule" id="PRU00169"/>
    </source>
</evidence>
<reference evidence="5 6" key="1">
    <citation type="journal article" date="2018" name="ISME J.">
        <title>Endosymbiont genomes yield clues of tubeworm success.</title>
        <authorList>
            <person name="Li Y."/>
            <person name="Liles M.R."/>
            <person name="Halanych K.M."/>
        </authorList>
    </citation>
    <scope>NUCLEOTIDE SEQUENCE [LARGE SCALE GENOMIC DNA]</scope>
    <source>
        <strain evidence="5">A1462</strain>
    </source>
</reference>
<feature type="domain" description="Response regulatory" evidence="4">
    <location>
        <begin position="266"/>
        <end position="389"/>
    </location>
</feature>
<dbReference type="PANTHER" id="PTHR45339:SF5">
    <property type="entry name" value="HISTIDINE KINASE"/>
    <property type="match status" value="1"/>
</dbReference>
<name>A0A370DVH0_9GAMM</name>
<feature type="transmembrane region" description="Helical" evidence="3">
    <location>
        <begin position="158"/>
        <end position="180"/>
    </location>
</feature>
<dbReference type="SUPFAM" id="SSF52172">
    <property type="entry name" value="CheY-like"/>
    <property type="match status" value="2"/>
</dbReference>
<organism evidence="5 6">
    <name type="scientific">endosymbiont of Escarpia spicata</name>
    <dbReference type="NCBI Taxonomy" id="2200908"/>
    <lineage>
        <taxon>Bacteria</taxon>
        <taxon>Pseudomonadati</taxon>
        <taxon>Pseudomonadota</taxon>
        <taxon>Gammaproteobacteria</taxon>
        <taxon>sulfur-oxidizing symbionts</taxon>
    </lineage>
</organism>
<feature type="transmembrane region" description="Helical" evidence="3">
    <location>
        <begin position="116"/>
        <end position="146"/>
    </location>
</feature>
<dbReference type="Pfam" id="PF00072">
    <property type="entry name" value="Response_reg"/>
    <property type="match status" value="1"/>
</dbReference>
<protein>
    <recommendedName>
        <fullName evidence="4">Response regulatory domain-containing protein</fullName>
    </recommendedName>
</protein>
<keyword evidence="3" id="KW-1133">Transmembrane helix</keyword>
<sequence>MRNGSRPFFGPQDCRPYLVQQLLSAKESNMQNQPTFHGRRPFGFNQFPDFEIEHSGIRLLVALPIFSWLVIQTYLSHTGSELSPPLILATGYVVFAATMLLFIINDPHPSSSRRIAGIIADVAFLSCLTFFSCKNGLFLLFLYPLLISSNGFRFGASYLYFTLSVSILGLGAALITSTFWSQHLLQGMGALAGITGVSLYLASIIKAVGSDSWGPLDSEEITTKEVLPETPQDTGIESAQDTVDLAFPFTESALEAESGAHSNNRKVLLLSRNPTNAEHLSTYLNDWNHAFETSQNSMQAFNRLMVNADTQGVQPFDILLVDHRQLELDPLQIAAAISEEPALANTSLFFLGPKQPEQYRQQLLQAGYSQILETPLNKSILFAALRANPEIQDSEKSVVSLISRLNLKACSLPPQEILVAENNPVDRSSIERALKQEGHRVYAVENGEQALDALESHHFDLAIVNLSMPVMSGIQVIKLHHFTHSMRRWMPFVVITDENSPATIRE</sequence>
<proteinExistence type="predicted"/>
<feature type="transmembrane region" description="Helical" evidence="3">
    <location>
        <begin position="187"/>
        <end position="205"/>
    </location>
</feature>
<dbReference type="Gene3D" id="3.40.50.2300">
    <property type="match status" value="2"/>
</dbReference>
<dbReference type="AlphaFoldDB" id="A0A370DVH0"/>
<dbReference type="PANTHER" id="PTHR45339">
    <property type="entry name" value="HYBRID SIGNAL TRANSDUCTION HISTIDINE KINASE J"/>
    <property type="match status" value="1"/>
</dbReference>
<evidence type="ECO:0000313" key="5">
    <source>
        <dbReference type="EMBL" id="RDH88442.1"/>
    </source>
</evidence>
<dbReference type="Proteomes" id="UP000254771">
    <property type="component" value="Unassembled WGS sequence"/>
</dbReference>
<gene>
    <name evidence="5" type="ORF">DIZ78_00445</name>
</gene>
<keyword evidence="3" id="KW-0812">Transmembrane</keyword>
<evidence type="ECO:0000313" key="6">
    <source>
        <dbReference type="Proteomes" id="UP000254771"/>
    </source>
</evidence>
<evidence type="ECO:0000259" key="4">
    <source>
        <dbReference type="PROSITE" id="PS50110"/>
    </source>
</evidence>
<dbReference type="GO" id="GO:0000160">
    <property type="term" value="P:phosphorelay signal transduction system"/>
    <property type="evidence" value="ECO:0007669"/>
    <property type="project" value="InterPro"/>
</dbReference>
<dbReference type="PROSITE" id="PS50110">
    <property type="entry name" value="RESPONSE_REGULATORY"/>
    <property type="match status" value="2"/>
</dbReference>
<keyword evidence="1 2" id="KW-0597">Phosphoprotein</keyword>
<dbReference type="InterPro" id="IPR011006">
    <property type="entry name" value="CheY-like_superfamily"/>
</dbReference>
<feature type="transmembrane region" description="Helical" evidence="3">
    <location>
        <begin position="56"/>
        <end position="74"/>
    </location>
</feature>
<dbReference type="CDD" id="cd00156">
    <property type="entry name" value="REC"/>
    <property type="match status" value="1"/>
</dbReference>
<evidence type="ECO:0000256" key="3">
    <source>
        <dbReference type="SAM" id="Phobius"/>
    </source>
</evidence>